<dbReference type="Proteomes" id="UP000636960">
    <property type="component" value="Unassembled WGS sequence"/>
</dbReference>
<dbReference type="PANTHER" id="PTHR30055">
    <property type="entry name" value="HTH-TYPE TRANSCRIPTIONAL REGULATOR RUTR"/>
    <property type="match status" value="1"/>
</dbReference>
<dbReference type="AlphaFoldDB" id="A0A919N281"/>
<dbReference type="Gene3D" id="1.10.10.60">
    <property type="entry name" value="Homeodomain-like"/>
    <property type="match status" value="1"/>
</dbReference>
<dbReference type="InterPro" id="IPR009057">
    <property type="entry name" value="Homeodomain-like_sf"/>
</dbReference>
<keyword evidence="3" id="KW-0804">Transcription</keyword>
<dbReference type="InterPro" id="IPR001647">
    <property type="entry name" value="HTH_TetR"/>
</dbReference>
<evidence type="ECO:0000256" key="2">
    <source>
        <dbReference type="ARBA" id="ARBA00023125"/>
    </source>
</evidence>
<name>A0A919N281_9ACTN</name>
<evidence type="ECO:0000256" key="3">
    <source>
        <dbReference type="ARBA" id="ARBA00023163"/>
    </source>
</evidence>
<evidence type="ECO:0000313" key="7">
    <source>
        <dbReference type="Proteomes" id="UP000636960"/>
    </source>
</evidence>
<dbReference type="GO" id="GO:0000976">
    <property type="term" value="F:transcription cis-regulatory region binding"/>
    <property type="evidence" value="ECO:0007669"/>
    <property type="project" value="TreeGrafter"/>
</dbReference>
<dbReference type="Gene3D" id="1.10.357.10">
    <property type="entry name" value="Tetracycline Repressor, domain 2"/>
    <property type="match status" value="1"/>
</dbReference>
<dbReference type="EMBL" id="BOMV01000065">
    <property type="protein sequence ID" value="GIE98857.1"/>
    <property type="molecule type" value="Genomic_DNA"/>
</dbReference>
<dbReference type="PRINTS" id="PR00455">
    <property type="entry name" value="HTHTETR"/>
</dbReference>
<dbReference type="SUPFAM" id="SSF46689">
    <property type="entry name" value="Homeodomain-like"/>
    <property type="match status" value="1"/>
</dbReference>
<proteinExistence type="predicted"/>
<dbReference type="Pfam" id="PF00440">
    <property type="entry name" value="TetR_N"/>
    <property type="match status" value="1"/>
</dbReference>
<organism evidence="6 7">
    <name type="scientific">Paractinoplanes rishiriensis</name>
    <dbReference type="NCBI Taxonomy" id="1050105"/>
    <lineage>
        <taxon>Bacteria</taxon>
        <taxon>Bacillati</taxon>
        <taxon>Actinomycetota</taxon>
        <taxon>Actinomycetes</taxon>
        <taxon>Micromonosporales</taxon>
        <taxon>Micromonosporaceae</taxon>
        <taxon>Paractinoplanes</taxon>
    </lineage>
</organism>
<dbReference type="InterPro" id="IPR041347">
    <property type="entry name" value="MftR_C"/>
</dbReference>
<evidence type="ECO:0000259" key="5">
    <source>
        <dbReference type="PROSITE" id="PS50977"/>
    </source>
</evidence>
<sequence>MAYHLRMTTPTPSLAERKRQLVVDELTEAALRVLAAKGFDATTVDEMVAAAGVSRRTYFRYFASKEDVVVRLLADLGAVMRAELQRRPPDEPAGAALRHAVAAAVADWAGQPDRALRVVRMVLHTPALHASFLQREAQWRDDLAALLISRTPGRGDLYPQLAAGIALTVFHAVLQRWCDSNGTADPMALLDRAFVQVAPAL</sequence>
<protein>
    <submittedName>
        <fullName evidence="6">TetR family transcriptional regulator</fullName>
    </submittedName>
</protein>
<dbReference type="InterPro" id="IPR050109">
    <property type="entry name" value="HTH-type_TetR-like_transc_reg"/>
</dbReference>
<evidence type="ECO:0000313" key="6">
    <source>
        <dbReference type="EMBL" id="GIE98857.1"/>
    </source>
</evidence>
<feature type="DNA-binding region" description="H-T-H motif" evidence="4">
    <location>
        <begin position="43"/>
        <end position="62"/>
    </location>
</feature>
<feature type="domain" description="HTH tetR-type" evidence="5">
    <location>
        <begin position="20"/>
        <end position="80"/>
    </location>
</feature>
<dbReference type="PANTHER" id="PTHR30055:SF238">
    <property type="entry name" value="MYCOFACTOCIN BIOSYNTHESIS TRANSCRIPTIONAL REGULATOR MFTR-RELATED"/>
    <property type="match status" value="1"/>
</dbReference>
<keyword evidence="1" id="KW-0805">Transcription regulation</keyword>
<evidence type="ECO:0000256" key="4">
    <source>
        <dbReference type="PROSITE-ProRule" id="PRU00335"/>
    </source>
</evidence>
<evidence type="ECO:0000256" key="1">
    <source>
        <dbReference type="ARBA" id="ARBA00023015"/>
    </source>
</evidence>
<keyword evidence="2 4" id="KW-0238">DNA-binding</keyword>
<reference evidence="6" key="1">
    <citation type="submission" date="2021-01" db="EMBL/GenBank/DDBJ databases">
        <title>Whole genome shotgun sequence of Actinoplanes rishiriensis NBRC 108556.</title>
        <authorList>
            <person name="Komaki H."/>
            <person name="Tamura T."/>
        </authorList>
    </citation>
    <scope>NUCLEOTIDE SEQUENCE</scope>
    <source>
        <strain evidence="6">NBRC 108556</strain>
    </source>
</reference>
<dbReference type="GO" id="GO:0003700">
    <property type="term" value="F:DNA-binding transcription factor activity"/>
    <property type="evidence" value="ECO:0007669"/>
    <property type="project" value="TreeGrafter"/>
</dbReference>
<keyword evidence="7" id="KW-1185">Reference proteome</keyword>
<comment type="caution">
    <text evidence="6">The sequence shown here is derived from an EMBL/GenBank/DDBJ whole genome shotgun (WGS) entry which is preliminary data.</text>
</comment>
<dbReference type="PROSITE" id="PS50977">
    <property type="entry name" value="HTH_TETR_2"/>
    <property type="match status" value="1"/>
</dbReference>
<gene>
    <name evidence="6" type="ORF">Ari01nite_63220</name>
</gene>
<dbReference type="Pfam" id="PF17754">
    <property type="entry name" value="TetR_C_14"/>
    <property type="match status" value="1"/>
</dbReference>
<accession>A0A919N281</accession>